<name>A0ACA9RHU6_9GLOM</name>
<gene>
    <name evidence="1" type="ORF">SPELUC_LOCUS17374</name>
</gene>
<feature type="non-terminal residue" evidence="1">
    <location>
        <position position="133"/>
    </location>
</feature>
<dbReference type="Proteomes" id="UP000789366">
    <property type="component" value="Unassembled WGS sequence"/>
</dbReference>
<evidence type="ECO:0000313" key="1">
    <source>
        <dbReference type="EMBL" id="CAG8792737.1"/>
    </source>
</evidence>
<evidence type="ECO:0000313" key="2">
    <source>
        <dbReference type="Proteomes" id="UP000789366"/>
    </source>
</evidence>
<accession>A0ACA9RHU6</accession>
<proteinExistence type="predicted"/>
<organism evidence="1 2">
    <name type="scientific">Cetraspora pellucida</name>
    <dbReference type="NCBI Taxonomy" id="1433469"/>
    <lineage>
        <taxon>Eukaryota</taxon>
        <taxon>Fungi</taxon>
        <taxon>Fungi incertae sedis</taxon>
        <taxon>Mucoromycota</taxon>
        <taxon>Glomeromycotina</taxon>
        <taxon>Glomeromycetes</taxon>
        <taxon>Diversisporales</taxon>
        <taxon>Gigasporaceae</taxon>
        <taxon>Cetraspora</taxon>
    </lineage>
</organism>
<sequence length="133" mass="15534">PQIPTLSTRYIPDFSSFDAVILDIAPKEIVLYSKEVQTSENSFGPPPPSEDEIRSKIVKELEEIERQERQAQEEQRARLEAEKKKNQKDKNITDEERKKIVNSADFADFIDHTTKIVERALNENYDFMKDYSI</sequence>
<feature type="non-terminal residue" evidence="1">
    <location>
        <position position="1"/>
    </location>
</feature>
<reference evidence="1" key="1">
    <citation type="submission" date="2021-06" db="EMBL/GenBank/DDBJ databases">
        <authorList>
            <person name="Kallberg Y."/>
            <person name="Tangrot J."/>
            <person name="Rosling A."/>
        </authorList>
    </citation>
    <scope>NUCLEOTIDE SEQUENCE</scope>
    <source>
        <strain evidence="1">28 12/20/2015</strain>
    </source>
</reference>
<dbReference type="EMBL" id="CAJVPW010070795">
    <property type="protein sequence ID" value="CAG8792737.1"/>
    <property type="molecule type" value="Genomic_DNA"/>
</dbReference>
<comment type="caution">
    <text evidence="1">The sequence shown here is derived from an EMBL/GenBank/DDBJ whole genome shotgun (WGS) entry which is preliminary data.</text>
</comment>
<protein>
    <submittedName>
        <fullName evidence="1">14924_t:CDS:1</fullName>
    </submittedName>
</protein>
<keyword evidence="2" id="KW-1185">Reference proteome</keyword>